<evidence type="ECO:0000256" key="4">
    <source>
        <dbReference type="ARBA" id="ARBA00022833"/>
    </source>
</evidence>
<evidence type="ECO:0000256" key="5">
    <source>
        <dbReference type="PROSITE-ProRule" id="PRU00042"/>
    </source>
</evidence>
<dbReference type="Gene3D" id="3.30.160.60">
    <property type="entry name" value="Classic Zinc Finger"/>
    <property type="match status" value="2"/>
</dbReference>
<dbReference type="SUPFAM" id="SSF57667">
    <property type="entry name" value="beta-beta-alpha zinc fingers"/>
    <property type="match status" value="1"/>
</dbReference>
<evidence type="ECO:0000313" key="8">
    <source>
        <dbReference type="Proteomes" id="UP001558613"/>
    </source>
</evidence>
<dbReference type="InterPro" id="IPR036236">
    <property type="entry name" value="Znf_C2H2_sf"/>
</dbReference>
<keyword evidence="4" id="KW-0862">Zinc</keyword>
<proteinExistence type="predicted"/>
<evidence type="ECO:0000256" key="1">
    <source>
        <dbReference type="ARBA" id="ARBA00022723"/>
    </source>
</evidence>
<keyword evidence="8" id="KW-1185">Reference proteome</keyword>
<evidence type="ECO:0000256" key="2">
    <source>
        <dbReference type="ARBA" id="ARBA00022737"/>
    </source>
</evidence>
<feature type="domain" description="C2H2-type" evidence="6">
    <location>
        <begin position="132"/>
        <end position="150"/>
    </location>
</feature>
<dbReference type="PROSITE" id="PS00028">
    <property type="entry name" value="ZINC_FINGER_C2H2_1"/>
    <property type="match status" value="1"/>
</dbReference>
<gene>
    <name evidence="7" type="ORF">QQF64_018422</name>
</gene>
<protein>
    <recommendedName>
        <fullName evidence="6">C2H2-type domain-containing protein</fullName>
    </recommendedName>
</protein>
<feature type="domain" description="C2H2-type" evidence="6">
    <location>
        <begin position="104"/>
        <end position="131"/>
    </location>
</feature>
<dbReference type="InterPro" id="IPR013087">
    <property type="entry name" value="Znf_C2H2_type"/>
</dbReference>
<evidence type="ECO:0000256" key="3">
    <source>
        <dbReference type="ARBA" id="ARBA00022771"/>
    </source>
</evidence>
<feature type="non-terminal residue" evidence="7">
    <location>
        <position position="1"/>
    </location>
</feature>
<dbReference type="EMBL" id="JAYMGO010000022">
    <property type="protein sequence ID" value="KAL1250626.1"/>
    <property type="molecule type" value="Genomic_DNA"/>
</dbReference>
<dbReference type="PANTHER" id="PTHR16515:SF58">
    <property type="entry name" value="ZINC FINGER PROTEIN 22"/>
    <property type="match status" value="1"/>
</dbReference>
<comment type="caution">
    <text evidence="7">The sequence shown here is derived from an EMBL/GenBank/DDBJ whole genome shotgun (WGS) entry which is preliminary data.</text>
</comment>
<name>A0ABR3LCI5_9TELE</name>
<dbReference type="PANTHER" id="PTHR16515">
    <property type="entry name" value="PR DOMAIN ZINC FINGER PROTEIN"/>
    <property type="match status" value="1"/>
</dbReference>
<sequence length="150" mass="17901">CFTSRDAFLMIEETFRVKHEDTEEQRKLAFIKEESKDMKTEETFRVKEEETEEQTDLMALKEESGVLNEMEEKKHDFINGEKYFSCSQSEKTSLINKTQKTSNYTCQQCEKCFNQTESITRHKSIHTREKPYACRQCGKHFGHRKSLKRH</sequence>
<feature type="non-terminal residue" evidence="7">
    <location>
        <position position="150"/>
    </location>
</feature>
<dbReference type="Pfam" id="PF00096">
    <property type="entry name" value="zf-C2H2"/>
    <property type="match status" value="1"/>
</dbReference>
<keyword evidence="2" id="KW-0677">Repeat</keyword>
<accession>A0ABR3LCI5</accession>
<evidence type="ECO:0000259" key="6">
    <source>
        <dbReference type="PROSITE" id="PS50157"/>
    </source>
</evidence>
<keyword evidence="3 5" id="KW-0863">Zinc-finger</keyword>
<reference evidence="7 8" key="1">
    <citation type="submission" date="2023-09" db="EMBL/GenBank/DDBJ databases">
        <authorList>
            <person name="Wang M."/>
        </authorList>
    </citation>
    <scope>NUCLEOTIDE SEQUENCE [LARGE SCALE GENOMIC DNA]</scope>
    <source>
        <strain evidence="7">GT-2023</strain>
        <tissue evidence="7">Liver</tissue>
    </source>
</reference>
<dbReference type="InterPro" id="IPR050331">
    <property type="entry name" value="Zinc_finger"/>
</dbReference>
<dbReference type="Proteomes" id="UP001558613">
    <property type="component" value="Unassembled WGS sequence"/>
</dbReference>
<evidence type="ECO:0000313" key="7">
    <source>
        <dbReference type="EMBL" id="KAL1250626.1"/>
    </source>
</evidence>
<dbReference type="PROSITE" id="PS50157">
    <property type="entry name" value="ZINC_FINGER_C2H2_2"/>
    <property type="match status" value="2"/>
</dbReference>
<keyword evidence="1" id="KW-0479">Metal-binding</keyword>
<organism evidence="7 8">
    <name type="scientific">Cirrhinus molitorella</name>
    <name type="common">mud carp</name>
    <dbReference type="NCBI Taxonomy" id="172907"/>
    <lineage>
        <taxon>Eukaryota</taxon>
        <taxon>Metazoa</taxon>
        <taxon>Chordata</taxon>
        <taxon>Craniata</taxon>
        <taxon>Vertebrata</taxon>
        <taxon>Euteleostomi</taxon>
        <taxon>Actinopterygii</taxon>
        <taxon>Neopterygii</taxon>
        <taxon>Teleostei</taxon>
        <taxon>Ostariophysi</taxon>
        <taxon>Cypriniformes</taxon>
        <taxon>Cyprinidae</taxon>
        <taxon>Labeoninae</taxon>
        <taxon>Labeonini</taxon>
        <taxon>Cirrhinus</taxon>
    </lineage>
</organism>